<protein>
    <submittedName>
        <fullName evidence="2">Uncharacterized protein</fullName>
    </submittedName>
</protein>
<reference evidence="2" key="1">
    <citation type="submission" date="2020-11" db="EMBL/GenBank/DDBJ databases">
        <authorList>
            <consortium name="DOE Joint Genome Institute"/>
            <person name="Ahrendt S."/>
            <person name="Riley R."/>
            <person name="Andreopoulos W."/>
            <person name="Labutti K."/>
            <person name="Pangilinan J."/>
            <person name="Ruiz-Duenas F.J."/>
            <person name="Barrasa J.M."/>
            <person name="Sanchez-Garcia M."/>
            <person name="Camarero S."/>
            <person name="Miyauchi S."/>
            <person name="Serrano A."/>
            <person name="Linde D."/>
            <person name="Babiker R."/>
            <person name="Drula E."/>
            <person name="Ayuso-Fernandez I."/>
            <person name="Pacheco R."/>
            <person name="Padilla G."/>
            <person name="Ferreira P."/>
            <person name="Barriuso J."/>
            <person name="Kellner H."/>
            <person name="Castanera R."/>
            <person name="Alfaro M."/>
            <person name="Ramirez L."/>
            <person name="Pisabarro A.G."/>
            <person name="Kuo A."/>
            <person name="Tritt A."/>
            <person name="Lipzen A."/>
            <person name="He G."/>
            <person name="Yan M."/>
            <person name="Ng V."/>
            <person name="Cullen D."/>
            <person name="Martin F."/>
            <person name="Rosso M.-N."/>
            <person name="Henrissat B."/>
            <person name="Hibbett D."/>
            <person name="Martinez A.T."/>
            <person name="Grigoriev I.V."/>
        </authorList>
    </citation>
    <scope>NUCLEOTIDE SEQUENCE</scope>
    <source>
        <strain evidence="2">AH 40177</strain>
    </source>
</reference>
<gene>
    <name evidence="2" type="ORF">BDP27DRAFT_1406323</name>
</gene>
<keyword evidence="1" id="KW-1133">Transmembrane helix</keyword>
<feature type="transmembrane region" description="Helical" evidence="1">
    <location>
        <begin position="55"/>
        <end position="74"/>
    </location>
</feature>
<evidence type="ECO:0000256" key="1">
    <source>
        <dbReference type="SAM" id="Phobius"/>
    </source>
</evidence>
<dbReference type="AlphaFoldDB" id="A0A9P5PFE6"/>
<feature type="transmembrane region" description="Helical" evidence="1">
    <location>
        <begin position="115"/>
        <end position="135"/>
    </location>
</feature>
<proteinExistence type="predicted"/>
<dbReference type="OrthoDB" id="3029622at2759"/>
<feature type="transmembrane region" description="Helical" evidence="1">
    <location>
        <begin position="147"/>
        <end position="167"/>
    </location>
</feature>
<keyword evidence="1" id="KW-0472">Membrane</keyword>
<comment type="caution">
    <text evidence="2">The sequence shown here is derived from an EMBL/GenBank/DDBJ whole genome shotgun (WGS) entry which is preliminary data.</text>
</comment>
<keyword evidence="1" id="KW-0812">Transmembrane</keyword>
<sequence>MLFNESGILAGFGRQLGDNLIGGIVTCVLFAGYLHVSAIALYLICQKGLHKPPILIMFIIQISLILSSIWQAVIVNGEFLDQVFHILVDFKADTNEDLGDRMSAWESHDQVWVSMWGWPGSINLLIGDIIVVWRAWTLWEHHTAVQWILIILGICNGVVNLVDSLYITEVPAPSDNTLRLFSWNFFSRIFVSGEHSSYLVHSVQNLDTFKSYKRLGRR</sequence>
<accession>A0A9P5PFE6</accession>
<dbReference type="EMBL" id="JADNRY010000179">
    <property type="protein sequence ID" value="KAF9062197.1"/>
    <property type="molecule type" value="Genomic_DNA"/>
</dbReference>
<organism evidence="2 3">
    <name type="scientific">Rhodocollybia butyracea</name>
    <dbReference type="NCBI Taxonomy" id="206335"/>
    <lineage>
        <taxon>Eukaryota</taxon>
        <taxon>Fungi</taxon>
        <taxon>Dikarya</taxon>
        <taxon>Basidiomycota</taxon>
        <taxon>Agaricomycotina</taxon>
        <taxon>Agaricomycetes</taxon>
        <taxon>Agaricomycetidae</taxon>
        <taxon>Agaricales</taxon>
        <taxon>Marasmiineae</taxon>
        <taxon>Omphalotaceae</taxon>
        <taxon>Rhodocollybia</taxon>
    </lineage>
</organism>
<dbReference type="Proteomes" id="UP000772434">
    <property type="component" value="Unassembled WGS sequence"/>
</dbReference>
<feature type="transmembrane region" description="Helical" evidence="1">
    <location>
        <begin position="20"/>
        <end position="43"/>
    </location>
</feature>
<evidence type="ECO:0000313" key="3">
    <source>
        <dbReference type="Proteomes" id="UP000772434"/>
    </source>
</evidence>
<keyword evidence="3" id="KW-1185">Reference proteome</keyword>
<evidence type="ECO:0000313" key="2">
    <source>
        <dbReference type="EMBL" id="KAF9062197.1"/>
    </source>
</evidence>
<name>A0A9P5PFE6_9AGAR</name>